<accession>A0A368GE23</accession>
<dbReference type="PANTHER" id="PTHR13864:SF15">
    <property type="entry name" value="T-CELL ACUTE LYMPHOCYTIC LEUKEMIA PROTEIN 1 HOMOLOG-RELATED"/>
    <property type="match status" value="1"/>
</dbReference>
<dbReference type="GO" id="GO:0000978">
    <property type="term" value="F:RNA polymerase II cis-regulatory region sequence-specific DNA binding"/>
    <property type="evidence" value="ECO:0007669"/>
    <property type="project" value="TreeGrafter"/>
</dbReference>
<dbReference type="AlphaFoldDB" id="A0A368GE23"/>
<dbReference type="EMBL" id="JOJR01000184">
    <property type="protein sequence ID" value="RCN42654.1"/>
    <property type="molecule type" value="Genomic_DNA"/>
</dbReference>
<dbReference type="STRING" id="29170.A0A368GE23"/>
<feature type="domain" description="BHLH" evidence="4">
    <location>
        <begin position="5"/>
        <end position="57"/>
    </location>
</feature>
<dbReference type="InterPro" id="IPR040238">
    <property type="entry name" value="TAL-like"/>
</dbReference>
<dbReference type="OrthoDB" id="10067827at2759"/>
<dbReference type="Gene3D" id="4.10.280.10">
    <property type="entry name" value="Helix-loop-helix DNA-binding domain"/>
    <property type="match status" value="1"/>
</dbReference>
<dbReference type="GO" id="GO:0046983">
    <property type="term" value="F:protein dimerization activity"/>
    <property type="evidence" value="ECO:0007669"/>
    <property type="project" value="InterPro"/>
</dbReference>
<evidence type="ECO:0000313" key="6">
    <source>
        <dbReference type="Proteomes" id="UP000252519"/>
    </source>
</evidence>
<keyword evidence="3" id="KW-0804">Transcription</keyword>
<keyword evidence="6" id="KW-1185">Reference proteome</keyword>
<evidence type="ECO:0000256" key="3">
    <source>
        <dbReference type="ARBA" id="ARBA00023163"/>
    </source>
</evidence>
<dbReference type="PROSITE" id="PS50888">
    <property type="entry name" value="BHLH"/>
    <property type="match status" value="1"/>
</dbReference>
<sequence length="65" mass="7705">MHNCFDRFMNETLQILQENQAGDAFAELRQMIPSYPPNKRLSKLEILHDAMQYITILEQIHQSGW</sequence>
<gene>
    <name evidence="5" type="ORF">ANCCAN_11366</name>
</gene>
<dbReference type="InterPro" id="IPR011598">
    <property type="entry name" value="bHLH_dom"/>
</dbReference>
<dbReference type="Pfam" id="PF00010">
    <property type="entry name" value="HLH"/>
    <property type="match status" value="1"/>
</dbReference>
<evidence type="ECO:0000256" key="2">
    <source>
        <dbReference type="ARBA" id="ARBA00023125"/>
    </source>
</evidence>
<evidence type="ECO:0000256" key="1">
    <source>
        <dbReference type="ARBA" id="ARBA00023015"/>
    </source>
</evidence>
<dbReference type="PANTHER" id="PTHR13864">
    <property type="entry name" value="T-CELL ACUTE LYMPHOCYTIC LEUKEMIA/STEM CELL LEUKEMIA-RELATED"/>
    <property type="match status" value="1"/>
</dbReference>
<dbReference type="SMART" id="SM00353">
    <property type="entry name" value="HLH"/>
    <property type="match status" value="1"/>
</dbReference>
<proteinExistence type="predicted"/>
<protein>
    <submittedName>
        <fullName evidence="5">Helix-loop-helix DNA-binding domain protein</fullName>
    </submittedName>
</protein>
<comment type="caution">
    <text evidence="5">The sequence shown here is derived from an EMBL/GenBank/DDBJ whole genome shotgun (WGS) entry which is preliminary data.</text>
</comment>
<dbReference type="InterPro" id="IPR036638">
    <property type="entry name" value="HLH_DNA-bd_sf"/>
</dbReference>
<keyword evidence="2 5" id="KW-0238">DNA-binding</keyword>
<keyword evidence="1" id="KW-0805">Transcription regulation</keyword>
<reference evidence="5 6" key="1">
    <citation type="submission" date="2014-10" db="EMBL/GenBank/DDBJ databases">
        <title>Draft genome of the hookworm Ancylostoma caninum.</title>
        <authorList>
            <person name="Mitreva M."/>
        </authorList>
    </citation>
    <scope>NUCLEOTIDE SEQUENCE [LARGE SCALE GENOMIC DNA]</scope>
    <source>
        <strain evidence="5 6">Baltimore</strain>
    </source>
</reference>
<name>A0A368GE23_ANCCA</name>
<dbReference type="Proteomes" id="UP000252519">
    <property type="component" value="Unassembled WGS sequence"/>
</dbReference>
<dbReference type="GO" id="GO:0000981">
    <property type="term" value="F:DNA-binding transcription factor activity, RNA polymerase II-specific"/>
    <property type="evidence" value="ECO:0007669"/>
    <property type="project" value="InterPro"/>
</dbReference>
<organism evidence="5 6">
    <name type="scientific">Ancylostoma caninum</name>
    <name type="common">Dog hookworm</name>
    <dbReference type="NCBI Taxonomy" id="29170"/>
    <lineage>
        <taxon>Eukaryota</taxon>
        <taxon>Metazoa</taxon>
        <taxon>Ecdysozoa</taxon>
        <taxon>Nematoda</taxon>
        <taxon>Chromadorea</taxon>
        <taxon>Rhabditida</taxon>
        <taxon>Rhabditina</taxon>
        <taxon>Rhabditomorpha</taxon>
        <taxon>Strongyloidea</taxon>
        <taxon>Ancylostomatidae</taxon>
        <taxon>Ancylostomatinae</taxon>
        <taxon>Ancylostoma</taxon>
    </lineage>
</organism>
<evidence type="ECO:0000313" key="5">
    <source>
        <dbReference type="EMBL" id="RCN42654.1"/>
    </source>
</evidence>
<dbReference type="SUPFAM" id="SSF47459">
    <property type="entry name" value="HLH, helix-loop-helix DNA-binding domain"/>
    <property type="match status" value="1"/>
</dbReference>
<evidence type="ECO:0000259" key="4">
    <source>
        <dbReference type="PROSITE" id="PS50888"/>
    </source>
</evidence>